<dbReference type="EMBL" id="LJDB01000064">
    <property type="protein sequence ID" value="ONI39440.1"/>
    <property type="molecule type" value="Genomic_DNA"/>
</dbReference>
<sequence length="421" mass="46098">MERLKNNKWFLAILIGMAGGLSFELAYLKYNYQPAMEVLMGLSSTEVGVLMSTYGFWAMILYGPSGIIADKFNNKFLIVSCMILTGMLGFVMALYPPYPVLLAIQVLFALTTVLFMWSATIKSVSILGSSEEQGALLGLSEGARGIGCLIAAMLALFIFNQSGAENNPNSLRFVLISYGVTMIILGVLCGIFLKNDEKKSKDAIEKNPDDKFTMKDVIYVLKLKTTWLCSLIILGVYIVYACLSYTSSYVIDIFGASMSMGILIGTIRNQVMRSLSPPIAGWVTQKTPLKSPTKILFIVGIINCIALLILVFGPNEASAFMPMLIVILTSAMCVYISRGMYWATVGEVNTPKKIVGTTVGVASVIGFLPDAFIYVIIGNWQDTLPPQQAYDNMWMMSVAGTILTVIASFLLLKEIKKITSK</sequence>
<keyword evidence="2" id="KW-1185">Reference proteome</keyword>
<accession>A0ACC8XAR9</accession>
<name>A0ACC8XAR9_9FIRM</name>
<protein>
    <submittedName>
        <fullName evidence="1">Uncharacterized protein</fullName>
    </submittedName>
</protein>
<comment type="caution">
    <text evidence="1">The sequence shown here is derived from an EMBL/GenBank/DDBJ whole genome shotgun (WGS) entry which is preliminary data.</text>
</comment>
<organism evidence="1 2">
    <name type="scientific">Candidatus Epulonipiscium fishelsonii</name>
    <dbReference type="NCBI Taxonomy" id="77094"/>
    <lineage>
        <taxon>Bacteria</taxon>
        <taxon>Bacillati</taxon>
        <taxon>Bacillota</taxon>
        <taxon>Clostridia</taxon>
        <taxon>Lachnospirales</taxon>
        <taxon>Lachnospiraceae</taxon>
        <taxon>Candidatus Epulonipiscium</taxon>
    </lineage>
</organism>
<dbReference type="Proteomes" id="UP000188605">
    <property type="component" value="Unassembled WGS sequence"/>
</dbReference>
<evidence type="ECO:0000313" key="1">
    <source>
        <dbReference type="EMBL" id="ONI39440.1"/>
    </source>
</evidence>
<reference evidence="1" key="1">
    <citation type="submission" date="2016-08" db="EMBL/GenBank/DDBJ databases">
        <authorList>
            <person name="Ngugi D.K."/>
            <person name="Miyake S."/>
            <person name="Stingl U."/>
        </authorList>
    </citation>
    <scope>NUCLEOTIDE SEQUENCE</scope>
    <source>
        <strain evidence="1">SCG-B11WGA-EpuloA1</strain>
    </source>
</reference>
<gene>
    <name evidence="1" type="ORF">AN396_08530</name>
</gene>
<evidence type="ECO:0000313" key="2">
    <source>
        <dbReference type="Proteomes" id="UP000188605"/>
    </source>
</evidence>
<proteinExistence type="predicted"/>